<dbReference type="SUPFAM" id="SSF48056">
    <property type="entry name" value="Di-copper centre-containing domain"/>
    <property type="match status" value="1"/>
</dbReference>
<evidence type="ECO:0000256" key="3">
    <source>
        <dbReference type="SAM" id="MobiDB-lite"/>
    </source>
</evidence>
<dbReference type="EMBL" id="JBGFUD010015503">
    <property type="protein sequence ID" value="MFH4984146.1"/>
    <property type="molecule type" value="Genomic_DNA"/>
</dbReference>
<evidence type="ECO:0000256" key="2">
    <source>
        <dbReference type="ARBA" id="ARBA00023008"/>
    </source>
</evidence>
<dbReference type="PANTHER" id="PTHR11474">
    <property type="entry name" value="TYROSINASE FAMILY MEMBER"/>
    <property type="match status" value="1"/>
</dbReference>
<dbReference type="InterPro" id="IPR050316">
    <property type="entry name" value="Tyrosinase/Hemocyanin"/>
</dbReference>
<evidence type="ECO:0000313" key="6">
    <source>
        <dbReference type="Proteomes" id="UP001608902"/>
    </source>
</evidence>
<dbReference type="AlphaFoldDB" id="A0ABD6F1Y6"/>
<evidence type="ECO:0000256" key="1">
    <source>
        <dbReference type="ARBA" id="ARBA00022723"/>
    </source>
</evidence>
<accession>A0ABD6F1Y6</accession>
<dbReference type="Gene3D" id="1.10.1280.10">
    <property type="entry name" value="Di-copper center containing domain from catechol oxidase"/>
    <property type="match status" value="1"/>
</dbReference>
<dbReference type="InterPro" id="IPR008922">
    <property type="entry name" value="Di-copper_centre_dom_sf"/>
</dbReference>
<dbReference type="Proteomes" id="UP001608902">
    <property type="component" value="Unassembled WGS sequence"/>
</dbReference>
<sequence length="344" mass="39452">MSILILSRLSAFSDGQHTMNQVRTRPAQEHQQFRVSRPLGGEHVQISVPQQFQLQTRRIANTGSDGIHHPSITENRVQAWDDERFSQQSMWREAQRVTAPQSGWPTRPKTVELTVFTQPQVRVQVDNKIRELPPGETVHQFGSLPIAPTEPQRFPTDAFHSTQMAREWPTSSTVHRPDTSGFQSNHQFDASESSAVPMPQPQSQQQNQQQIQSQPQRIIRYQAKSPYECMDLGCLCSFMRGKQEQYGCVLSSGKTLGIALRKEYRQLSAVERKNFHEALEKLKQSGEYDKIAAIHAHPEYSGGAHSGPAFLPWHREYVKRFLSRTIFIDRNLFSMKCKMDKRSE</sequence>
<gene>
    <name evidence="5" type="ORF">AB6A40_010855</name>
</gene>
<feature type="compositionally biased region" description="Polar residues" evidence="3">
    <location>
        <begin position="164"/>
        <end position="194"/>
    </location>
</feature>
<organism evidence="5 6">
    <name type="scientific">Gnathostoma spinigerum</name>
    <dbReference type="NCBI Taxonomy" id="75299"/>
    <lineage>
        <taxon>Eukaryota</taxon>
        <taxon>Metazoa</taxon>
        <taxon>Ecdysozoa</taxon>
        <taxon>Nematoda</taxon>
        <taxon>Chromadorea</taxon>
        <taxon>Rhabditida</taxon>
        <taxon>Spirurina</taxon>
        <taxon>Gnathostomatomorpha</taxon>
        <taxon>Gnathostomatoidea</taxon>
        <taxon>Gnathostomatidae</taxon>
        <taxon>Gnathostoma</taxon>
    </lineage>
</organism>
<feature type="compositionally biased region" description="Low complexity" evidence="3">
    <location>
        <begin position="201"/>
        <end position="215"/>
    </location>
</feature>
<comment type="caution">
    <text evidence="5">The sequence shown here is derived from an EMBL/GenBank/DDBJ whole genome shotgun (WGS) entry which is preliminary data.</text>
</comment>
<evidence type="ECO:0000313" key="5">
    <source>
        <dbReference type="EMBL" id="MFH4984146.1"/>
    </source>
</evidence>
<proteinExistence type="predicted"/>
<keyword evidence="1" id="KW-0479">Metal-binding</keyword>
<keyword evidence="6" id="KW-1185">Reference proteome</keyword>
<reference evidence="5 6" key="1">
    <citation type="submission" date="2024-08" db="EMBL/GenBank/DDBJ databases">
        <title>Gnathostoma spinigerum genome.</title>
        <authorList>
            <person name="Gonzalez-Bertolin B."/>
            <person name="Monzon S."/>
            <person name="Zaballos A."/>
            <person name="Jimenez P."/>
            <person name="Dekumyoy P."/>
            <person name="Varona S."/>
            <person name="Cuesta I."/>
            <person name="Sumanam S."/>
            <person name="Adisakwattana P."/>
            <person name="Gasser R.B."/>
            <person name="Hernandez-Gonzalez A."/>
            <person name="Young N.D."/>
            <person name="Perteguer M.J."/>
        </authorList>
    </citation>
    <scope>NUCLEOTIDE SEQUENCE [LARGE SCALE GENOMIC DNA]</scope>
    <source>
        <strain evidence="5">AL3</strain>
        <tissue evidence="5">Liver</tissue>
    </source>
</reference>
<dbReference type="GO" id="GO:0046872">
    <property type="term" value="F:metal ion binding"/>
    <property type="evidence" value="ECO:0007669"/>
    <property type="project" value="UniProtKB-KW"/>
</dbReference>
<dbReference type="PANTHER" id="PTHR11474:SF126">
    <property type="entry name" value="TYROSINASE-LIKE PROTEIN TYR-1-RELATED"/>
    <property type="match status" value="1"/>
</dbReference>
<evidence type="ECO:0000259" key="4">
    <source>
        <dbReference type="Pfam" id="PF00264"/>
    </source>
</evidence>
<protein>
    <recommendedName>
        <fullName evidence="4">Tyrosinase copper-binding domain-containing protein</fullName>
    </recommendedName>
</protein>
<dbReference type="InterPro" id="IPR002227">
    <property type="entry name" value="Tyrosinase_Cu-bd"/>
</dbReference>
<feature type="domain" description="Tyrosinase copper-binding" evidence="4">
    <location>
        <begin position="287"/>
        <end position="321"/>
    </location>
</feature>
<dbReference type="Pfam" id="PF00264">
    <property type="entry name" value="Tyrosinase"/>
    <property type="match status" value="1"/>
</dbReference>
<keyword evidence="2" id="KW-0186">Copper</keyword>
<name>A0ABD6F1Y6_9BILA</name>
<feature type="region of interest" description="Disordered" evidence="3">
    <location>
        <begin position="164"/>
        <end position="215"/>
    </location>
</feature>